<organism evidence="3 5">
    <name type="scientific">Plasmodium ovale wallikeri</name>
    <dbReference type="NCBI Taxonomy" id="864142"/>
    <lineage>
        <taxon>Eukaryota</taxon>
        <taxon>Sar</taxon>
        <taxon>Alveolata</taxon>
        <taxon>Apicomplexa</taxon>
        <taxon>Aconoidasida</taxon>
        <taxon>Haemosporida</taxon>
        <taxon>Plasmodiidae</taxon>
        <taxon>Plasmodium</taxon>
        <taxon>Plasmodium (Plasmodium)</taxon>
    </lineage>
</organism>
<keyword evidence="5" id="KW-1185">Reference proteome</keyword>
<evidence type="ECO:0000256" key="1">
    <source>
        <dbReference type="SAM" id="MobiDB-lite"/>
    </source>
</evidence>
<dbReference type="Proteomes" id="UP000078555">
    <property type="component" value="Unassembled WGS sequence"/>
</dbReference>
<evidence type="ECO:0000313" key="3">
    <source>
        <dbReference type="EMBL" id="SBT35531.1"/>
    </source>
</evidence>
<protein>
    <submittedName>
        <fullName evidence="3">Uncharacterized protein</fullName>
    </submittedName>
</protein>
<reference evidence="5" key="2">
    <citation type="submission" date="2016-05" db="EMBL/GenBank/DDBJ databases">
        <authorList>
            <person name="Naeem R."/>
        </authorList>
    </citation>
    <scope>NUCLEOTIDE SEQUENCE [LARGE SCALE GENOMIC DNA]</scope>
</reference>
<evidence type="ECO:0000313" key="4">
    <source>
        <dbReference type="Proteomes" id="UP000078550"/>
    </source>
</evidence>
<sequence>MNTSIPSKRSYANSIWHTMDGKRNDRYDILPPPLEKITREKKTLSKWEQGGENNAPSGNRRMEKSSSIRENMTASIEASAVPMATVSHSACGTTVGTGENPHISEKYANVILNCEEINTIMSKNPRFNYLVGTQKVTEFMNAYLTNPLEAISKYQKDKDISAFLDMLFQYMSAKRNHTHLDNLQATFTFRRG</sequence>
<proteinExistence type="predicted"/>
<name>A0A1A8YVQ4_PLAOA</name>
<feature type="region of interest" description="Disordered" evidence="1">
    <location>
        <begin position="38"/>
        <end position="70"/>
    </location>
</feature>
<reference evidence="4" key="1">
    <citation type="submission" date="2016-05" db="EMBL/GenBank/DDBJ databases">
        <authorList>
            <person name="Naeem Raeece"/>
        </authorList>
    </citation>
    <scope>NUCLEOTIDE SEQUENCE [LARGE SCALE GENOMIC DNA]</scope>
</reference>
<dbReference type="EMBL" id="FLRD01000084">
    <property type="protein sequence ID" value="SBT35531.1"/>
    <property type="molecule type" value="Genomic_DNA"/>
</dbReference>
<evidence type="ECO:0000313" key="2">
    <source>
        <dbReference type="EMBL" id="SBT34272.1"/>
    </source>
</evidence>
<evidence type="ECO:0000313" key="5">
    <source>
        <dbReference type="Proteomes" id="UP000078555"/>
    </source>
</evidence>
<dbReference type="EMBL" id="FLRE01000076">
    <property type="protein sequence ID" value="SBT34272.1"/>
    <property type="molecule type" value="Genomic_DNA"/>
</dbReference>
<accession>A0A1A8YVQ4</accession>
<gene>
    <name evidence="3" type="ORF">POVWA1_027840</name>
    <name evidence="2" type="ORF">POVWA2_019040</name>
</gene>
<dbReference type="Proteomes" id="UP000078550">
    <property type="component" value="Unassembled WGS sequence"/>
</dbReference>
<dbReference type="AlphaFoldDB" id="A0A1A8YVQ4"/>
<reference evidence="3" key="3">
    <citation type="submission" date="2016-05" db="EMBL/GenBank/DDBJ databases">
        <authorList>
            <person name="Lavstsen T."/>
            <person name="Jespersen J.S."/>
        </authorList>
    </citation>
    <scope>NUCLEOTIDE SEQUENCE [LARGE SCALE GENOMIC DNA]</scope>
</reference>